<evidence type="ECO:0000313" key="2">
    <source>
        <dbReference type="EMBL" id="KAF8874700.1"/>
    </source>
</evidence>
<evidence type="ECO:0000313" key="3">
    <source>
        <dbReference type="Proteomes" id="UP000724874"/>
    </source>
</evidence>
<dbReference type="Proteomes" id="UP000724874">
    <property type="component" value="Unassembled WGS sequence"/>
</dbReference>
<reference evidence="2" key="1">
    <citation type="submission" date="2020-11" db="EMBL/GenBank/DDBJ databases">
        <authorList>
            <consortium name="DOE Joint Genome Institute"/>
            <person name="Ahrendt S."/>
            <person name="Riley R."/>
            <person name="Andreopoulos W."/>
            <person name="LaButti K."/>
            <person name="Pangilinan J."/>
            <person name="Ruiz-duenas F.J."/>
            <person name="Barrasa J.M."/>
            <person name="Sanchez-Garcia M."/>
            <person name="Camarero S."/>
            <person name="Miyauchi S."/>
            <person name="Serrano A."/>
            <person name="Linde D."/>
            <person name="Babiker R."/>
            <person name="Drula E."/>
            <person name="Ayuso-Fernandez I."/>
            <person name="Pacheco R."/>
            <person name="Padilla G."/>
            <person name="Ferreira P."/>
            <person name="Barriuso J."/>
            <person name="Kellner H."/>
            <person name="Castanera R."/>
            <person name="Alfaro M."/>
            <person name="Ramirez L."/>
            <person name="Pisabarro A.G."/>
            <person name="Kuo A."/>
            <person name="Tritt A."/>
            <person name="Lipzen A."/>
            <person name="He G."/>
            <person name="Yan M."/>
            <person name="Ng V."/>
            <person name="Cullen D."/>
            <person name="Martin F."/>
            <person name="Rosso M.-N."/>
            <person name="Henrissat B."/>
            <person name="Hibbett D."/>
            <person name="Martinez A.T."/>
            <person name="Grigoriev I.V."/>
        </authorList>
    </citation>
    <scope>NUCLEOTIDE SEQUENCE</scope>
    <source>
        <strain evidence="2">AH 44721</strain>
    </source>
</reference>
<keyword evidence="1" id="KW-1133">Transmembrane helix</keyword>
<proteinExistence type="predicted"/>
<sequence>MSRRQVNLDADVLLLIFEMNTNIFTDRRALTTTRLSSQVCRTWRSTILDSTVLWGRLIDMDSLDRGGEEWRHEVLRRSGHSPLFVKGAKSLQWPEYHILCSHCKVSLCSRRGVSPSQRFFLSLVQNNWSRIERLSVSIGSHIADMFEPWPWQIMCSRPAPRLRVFEFHSTSIASFSHFNTKRIFGDYAPLLREFHAPYIPVKYSSAWSHNLRSVQIGPAKASSYGQLLLSLSSMTDLHIEEGSEMVFRELCHMQETTMDIMFPALEAIHMKSSSKELLDFLHMRRNLGLSLPVLNLAEVDEKASTVSLKTFAGFQVHHSRQQDDVRRNGMSQGYINLLFLYAFIVLMTPFAIPVFFPRTKDNALTLIAISNVCFSLLSFAIKFPGLLLQTGFIYHVAVTSFGAIIEKSRFTTALRASRRLHHPLYFLKLRSCFGQASGISTQRNGLHRNPSPLPDAIFHDDVVLCDSDLDFLC</sequence>
<gene>
    <name evidence="2" type="ORF">CPB84DRAFT_1966904</name>
</gene>
<dbReference type="EMBL" id="JADNYJ010000209">
    <property type="protein sequence ID" value="KAF8874700.1"/>
    <property type="molecule type" value="Genomic_DNA"/>
</dbReference>
<evidence type="ECO:0000256" key="1">
    <source>
        <dbReference type="SAM" id="Phobius"/>
    </source>
</evidence>
<dbReference type="AlphaFoldDB" id="A0A9P5N8J2"/>
<feature type="transmembrane region" description="Helical" evidence="1">
    <location>
        <begin position="363"/>
        <end position="381"/>
    </location>
</feature>
<protein>
    <recommendedName>
        <fullName evidence="4">F-box domain-containing protein</fullName>
    </recommendedName>
</protein>
<feature type="transmembrane region" description="Helical" evidence="1">
    <location>
        <begin position="387"/>
        <end position="405"/>
    </location>
</feature>
<dbReference type="OrthoDB" id="3066903at2759"/>
<accession>A0A9P5N8J2</accession>
<organism evidence="2 3">
    <name type="scientific">Gymnopilus junonius</name>
    <name type="common">Spectacular rustgill mushroom</name>
    <name type="synonym">Gymnopilus spectabilis subsp. junonius</name>
    <dbReference type="NCBI Taxonomy" id="109634"/>
    <lineage>
        <taxon>Eukaryota</taxon>
        <taxon>Fungi</taxon>
        <taxon>Dikarya</taxon>
        <taxon>Basidiomycota</taxon>
        <taxon>Agaricomycotina</taxon>
        <taxon>Agaricomycetes</taxon>
        <taxon>Agaricomycetidae</taxon>
        <taxon>Agaricales</taxon>
        <taxon>Agaricineae</taxon>
        <taxon>Hymenogastraceae</taxon>
        <taxon>Gymnopilus</taxon>
    </lineage>
</organism>
<keyword evidence="1" id="KW-0472">Membrane</keyword>
<keyword evidence="3" id="KW-1185">Reference proteome</keyword>
<keyword evidence="1" id="KW-0812">Transmembrane</keyword>
<name>A0A9P5N8J2_GYMJU</name>
<evidence type="ECO:0008006" key="4">
    <source>
        <dbReference type="Google" id="ProtNLM"/>
    </source>
</evidence>
<feature type="transmembrane region" description="Helical" evidence="1">
    <location>
        <begin position="334"/>
        <end position="356"/>
    </location>
</feature>
<comment type="caution">
    <text evidence="2">The sequence shown here is derived from an EMBL/GenBank/DDBJ whole genome shotgun (WGS) entry which is preliminary data.</text>
</comment>